<organism evidence="1 2">
    <name type="scientific">Phialocephala subalpina</name>
    <dbReference type="NCBI Taxonomy" id="576137"/>
    <lineage>
        <taxon>Eukaryota</taxon>
        <taxon>Fungi</taxon>
        <taxon>Dikarya</taxon>
        <taxon>Ascomycota</taxon>
        <taxon>Pezizomycotina</taxon>
        <taxon>Leotiomycetes</taxon>
        <taxon>Helotiales</taxon>
        <taxon>Mollisiaceae</taxon>
        <taxon>Phialocephala</taxon>
        <taxon>Phialocephala fortinii species complex</taxon>
    </lineage>
</organism>
<reference evidence="1 2" key="1">
    <citation type="submission" date="2016-03" db="EMBL/GenBank/DDBJ databases">
        <authorList>
            <person name="Ploux O."/>
        </authorList>
    </citation>
    <scope>NUCLEOTIDE SEQUENCE [LARGE SCALE GENOMIC DNA]</scope>
    <source>
        <strain evidence="1 2">UAMH 11012</strain>
    </source>
</reference>
<dbReference type="GO" id="GO:0007166">
    <property type="term" value="P:cell surface receptor signaling pathway"/>
    <property type="evidence" value="ECO:0007669"/>
    <property type="project" value="InterPro"/>
</dbReference>
<protein>
    <submittedName>
        <fullName evidence="1">Uncharacterized protein</fullName>
    </submittedName>
</protein>
<dbReference type="AlphaFoldDB" id="A0A1L7XCR2"/>
<evidence type="ECO:0000313" key="1">
    <source>
        <dbReference type="EMBL" id="CZR62821.1"/>
    </source>
</evidence>
<proteinExistence type="predicted"/>
<keyword evidence="2" id="KW-1185">Reference proteome</keyword>
<evidence type="ECO:0000313" key="2">
    <source>
        <dbReference type="Proteomes" id="UP000184330"/>
    </source>
</evidence>
<accession>A0A1L7XCR2</accession>
<dbReference type="Proteomes" id="UP000184330">
    <property type="component" value="Unassembled WGS sequence"/>
</dbReference>
<dbReference type="EMBL" id="FJOG01000022">
    <property type="protein sequence ID" value="CZR62821.1"/>
    <property type="molecule type" value="Genomic_DNA"/>
</dbReference>
<dbReference type="Gene3D" id="1.20.930.20">
    <property type="entry name" value="Adaptor protein Cbl, N-terminal domain"/>
    <property type="match status" value="1"/>
</dbReference>
<gene>
    <name evidence="1" type="ORF">PAC_12718</name>
</gene>
<name>A0A1L7XCR2_9HELO</name>
<dbReference type="OrthoDB" id="3559235at2759"/>
<dbReference type="InterPro" id="IPR036537">
    <property type="entry name" value="Adaptor_Cbl_N_dom_sf"/>
</dbReference>
<sequence>MAEVIGTAASVVGLVGTAFALVQEIRKARDKVKGASKTLDNVSKQLGDLGRSLSLVKDEEGLQTASVEQQVRSITEVAEELRSFLEKLGTEQQRKAFSKFLYALKSGDEDDEELQDILNRLDRARDELALRISVAQVGVVGNLKDGFRVAFDVLIETNKKVNEVLGINLVLVDRLKGQELQHTDRMIPLDVSDNEGLSLAGGQGTARRETATDADETAIYDNITLGQARIMTGSIGVENWCKVAKRKTTIAHNKFGQDVRIMTGDQGGEAAARFNDNFWN</sequence>